<evidence type="ECO:0000256" key="1">
    <source>
        <dbReference type="ARBA" id="ARBA00004141"/>
    </source>
</evidence>
<protein>
    <submittedName>
        <fullName evidence="7">Uncharacterized protein</fullName>
    </submittedName>
</protein>
<dbReference type="GO" id="GO:0015179">
    <property type="term" value="F:L-amino acid transmembrane transporter activity"/>
    <property type="evidence" value="ECO:0007669"/>
    <property type="project" value="TreeGrafter"/>
</dbReference>
<comment type="subcellular location">
    <subcellularLocation>
        <location evidence="1">Membrane</location>
        <topology evidence="1">Multi-pass membrane protein</topology>
    </subcellularLocation>
</comment>
<evidence type="ECO:0000256" key="5">
    <source>
        <dbReference type="SAM" id="Phobius"/>
    </source>
</evidence>
<evidence type="ECO:0000256" key="4">
    <source>
        <dbReference type="ARBA" id="ARBA00023136"/>
    </source>
</evidence>
<dbReference type="PANTHER" id="PTHR11785:SF302">
    <property type="entry name" value="AMINO ACID TRANSPORTER"/>
    <property type="match status" value="1"/>
</dbReference>
<dbReference type="InterPro" id="IPR002293">
    <property type="entry name" value="AA/rel_permease1"/>
</dbReference>
<keyword evidence="2 5" id="KW-0812">Transmembrane</keyword>
<sequence>MAKTVKTQERNQIGFFGATSYVIGNIIGSGIFITPTSILKETNSVGLSMAVWAVSGAISLIGSLCYIELGTSIRHSGGDFAYICYVKWYPIAFAFMWVSILLTYPATIAVQAETFGEYILTGIDPLLCVDQAYRNIVQKLLGFSLLYEKIFNIEQAHNHQNDRQLLPKGTSPDVVTRSHFPKSVMVWAGITATGKTPLVFVDRKVKINAAIYQQLILRNALDPWAKKHFGNRPWTLQQDWAPAHLAKTSIFLCKSLFPDVWDRDVWPPNSPDPNPLDYSVWSIL</sequence>
<name>A0A914W1X8_9BILA</name>
<dbReference type="WBParaSite" id="PSAMB.scaffold299size61152.g4502.t1">
    <property type="protein sequence ID" value="PSAMB.scaffold299size61152.g4502.t1"/>
    <property type="gene ID" value="PSAMB.scaffold299size61152.g4502"/>
</dbReference>
<dbReference type="PANTHER" id="PTHR11785">
    <property type="entry name" value="AMINO ACID TRANSPORTER"/>
    <property type="match status" value="1"/>
</dbReference>
<dbReference type="Pfam" id="PF13520">
    <property type="entry name" value="AA_permease_2"/>
    <property type="match status" value="1"/>
</dbReference>
<evidence type="ECO:0000313" key="6">
    <source>
        <dbReference type="Proteomes" id="UP000887566"/>
    </source>
</evidence>
<feature type="transmembrane region" description="Helical" evidence="5">
    <location>
        <begin position="88"/>
        <end position="106"/>
    </location>
</feature>
<feature type="transmembrane region" description="Helical" evidence="5">
    <location>
        <begin position="12"/>
        <end position="33"/>
    </location>
</feature>
<evidence type="ECO:0000313" key="7">
    <source>
        <dbReference type="WBParaSite" id="PSAMB.scaffold299size61152.g4502.t1"/>
    </source>
</evidence>
<keyword evidence="4 5" id="KW-0472">Membrane</keyword>
<keyword evidence="6" id="KW-1185">Reference proteome</keyword>
<feature type="transmembrane region" description="Helical" evidence="5">
    <location>
        <begin position="45"/>
        <end position="67"/>
    </location>
</feature>
<reference evidence="7" key="1">
    <citation type="submission" date="2022-11" db="UniProtKB">
        <authorList>
            <consortium name="WormBaseParasite"/>
        </authorList>
    </citation>
    <scope>IDENTIFICATION</scope>
</reference>
<evidence type="ECO:0000256" key="2">
    <source>
        <dbReference type="ARBA" id="ARBA00022692"/>
    </source>
</evidence>
<dbReference type="Proteomes" id="UP000887566">
    <property type="component" value="Unplaced"/>
</dbReference>
<dbReference type="GO" id="GO:0016020">
    <property type="term" value="C:membrane"/>
    <property type="evidence" value="ECO:0007669"/>
    <property type="project" value="UniProtKB-SubCell"/>
</dbReference>
<dbReference type="InterPro" id="IPR036397">
    <property type="entry name" value="RNaseH_sf"/>
</dbReference>
<dbReference type="AlphaFoldDB" id="A0A914W1X8"/>
<keyword evidence="3 5" id="KW-1133">Transmembrane helix</keyword>
<evidence type="ECO:0000256" key="3">
    <source>
        <dbReference type="ARBA" id="ARBA00022989"/>
    </source>
</evidence>
<dbReference type="InterPro" id="IPR050598">
    <property type="entry name" value="AminoAcid_Transporter"/>
</dbReference>
<dbReference type="Gene3D" id="3.30.420.10">
    <property type="entry name" value="Ribonuclease H-like superfamily/Ribonuclease H"/>
    <property type="match status" value="1"/>
</dbReference>
<proteinExistence type="predicted"/>
<organism evidence="6 7">
    <name type="scientific">Plectus sambesii</name>
    <dbReference type="NCBI Taxonomy" id="2011161"/>
    <lineage>
        <taxon>Eukaryota</taxon>
        <taxon>Metazoa</taxon>
        <taxon>Ecdysozoa</taxon>
        <taxon>Nematoda</taxon>
        <taxon>Chromadorea</taxon>
        <taxon>Plectida</taxon>
        <taxon>Plectina</taxon>
        <taxon>Plectoidea</taxon>
        <taxon>Plectidae</taxon>
        <taxon>Plectus</taxon>
    </lineage>
</organism>
<accession>A0A914W1X8</accession>
<dbReference type="GO" id="GO:0003676">
    <property type="term" value="F:nucleic acid binding"/>
    <property type="evidence" value="ECO:0007669"/>
    <property type="project" value="InterPro"/>
</dbReference>